<sequence>MIHSLLFSILLIASSGLSAYQPPAELFSPFIPLKILATFTTLPQPLGSKYPQYTDHAGAWQYLPPDVWTSGFLPVSAYALNARRVMCRATPANALGIADWLGLARAATAGLVPVGNEQRLSFAFVEELKVDAANETAREVVLKLARNLADRFSPVVGATRSGDSSDPTSFPVIIDSVMNLELLFHGETLSGDASFRKIAIAHADTAMANHIRDDGSTWHIVEYNATTGAVITKRTSQGYSSSSTWSRGQAWSIYGFANLWKLTGDRRYLDAARRLAEYFLKNLPSGGLVPWDFDAPAIPTRRTDDSSAATIAANALLLLAQHEKSSGAAQMYTDAAIGLLVNITRLAWRPSWESLLANGTVTLTLEVVEIDDAYIGDYYFIKAGNELLARGLAKCN</sequence>
<protein>
    <submittedName>
        <fullName evidence="4">Uncharacterized protein</fullName>
    </submittedName>
</protein>
<evidence type="ECO:0000313" key="4">
    <source>
        <dbReference type="EMBL" id="KAG5639508.1"/>
    </source>
</evidence>
<evidence type="ECO:0000256" key="2">
    <source>
        <dbReference type="ARBA" id="ARBA00038358"/>
    </source>
</evidence>
<feature type="signal peptide" evidence="3">
    <location>
        <begin position="1"/>
        <end position="19"/>
    </location>
</feature>
<organism evidence="4 5">
    <name type="scientific">Sphagnurus paluster</name>
    <dbReference type="NCBI Taxonomy" id="117069"/>
    <lineage>
        <taxon>Eukaryota</taxon>
        <taxon>Fungi</taxon>
        <taxon>Dikarya</taxon>
        <taxon>Basidiomycota</taxon>
        <taxon>Agaricomycotina</taxon>
        <taxon>Agaricomycetes</taxon>
        <taxon>Agaricomycetidae</taxon>
        <taxon>Agaricales</taxon>
        <taxon>Tricholomatineae</taxon>
        <taxon>Lyophyllaceae</taxon>
        <taxon>Sphagnurus</taxon>
    </lineage>
</organism>
<keyword evidence="1" id="KW-0378">Hydrolase</keyword>
<dbReference type="InterPro" id="IPR052369">
    <property type="entry name" value="UG_Glycosaminoglycan_Hydrolase"/>
</dbReference>
<dbReference type="EMBL" id="JABCKI010005719">
    <property type="protein sequence ID" value="KAG5639508.1"/>
    <property type="molecule type" value="Genomic_DNA"/>
</dbReference>
<reference evidence="4" key="2">
    <citation type="submission" date="2021-10" db="EMBL/GenBank/DDBJ databases">
        <title>Phylogenomics reveals ancestral predisposition of the termite-cultivated fungus Termitomyces towards a domesticated lifestyle.</title>
        <authorList>
            <person name="Auxier B."/>
            <person name="Grum-Grzhimaylo A."/>
            <person name="Cardenas M.E."/>
            <person name="Lodge J.D."/>
            <person name="Laessoe T."/>
            <person name="Pedersen O."/>
            <person name="Smith M.E."/>
            <person name="Kuyper T.W."/>
            <person name="Franco-Molano E.A."/>
            <person name="Baroni T.J."/>
            <person name="Aanen D.K."/>
        </authorList>
    </citation>
    <scope>NUCLEOTIDE SEQUENCE</scope>
    <source>
        <strain evidence="4">D49</strain>
    </source>
</reference>
<feature type="chain" id="PRO_5040149334" evidence="3">
    <location>
        <begin position="20"/>
        <end position="396"/>
    </location>
</feature>
<gene>
    <name evidence="4" type="ORF">H0H81_000653</name>
</gene>
<evidence type="ECO:0000256" key="3">
    <source>
        <dbReference type="SAM" id="SignalP"/>
    </source>
</evidence>
<dbReference type="Gene3D" id="1.50.10.10">
    <property type="match status" value="1"/>
</dbReference>
<proteinExistence type="inferred from homology"/>
<dbReference type="GO" id="GO:0052757">
    <property type="term" value="F:chondroitin hydrolase activity"/>
    <property type="evidence" value="ECO:0007669"/>
    <property type="project" value="TreeGrafter"/>
</dbReference>
<dbReference type="PANTHER" id="PTHR36845">
    <property type="entry name" value="HYDROLASE, PUTATIVE (AFU_ORTHOLOGUE AFUA_7G05090)-RELATED"/>
    <property type="match status" value="1"/>
</dbReference>
<reference evidence="4" key="1">
    <citation type="submission" date="2021-02" db="EMBL/GenBank/DDBJ databases">
        <authorList>
            <person name="Nieuwenhuis M."/>
            <person name="Van De Peppel L.J.J."/>
        </authorList>
    </citation>
    <scope>NUCLEOTIDE SEQUENCE</scope>
    <source>
        <strain evidence="4">D49</strain>
    </source>
</reference>
<evidence type="ECO:0000256" key="1">
    <source>
        <dbReference type="ARBA" id="ARBA00022801"/>
    </source>
</evidence>
<keyword evidence="5" id="KW-1185">Reference proteome</keyword>
<dbReference type="InterPro" id="IPR008928">
    <property type="entry name" value="6-hairpin_glycosidase_sf"/>
</dbReference>
<dbReference type="SUPFAM" id="SSF48208">
    <property type="entry name" value="Six-hairpin glycosidases"/>
    <property type="match status" value="1"/>
</dbReference>
<dbReference type="AlphaFoldDB" id="A0A9P7K719"/>
<accession>A0A9P7K719</accession>
<dbReference type="InterPro" id="IPR012341">
    <property type="entry name" value="6hp_glycosidase-like_sf"/>
</dbReference>
<name>A0A9P7K719_9AGAR</name>
<dbReference type="GO" id="GO:0000272">
    <property type="term" value="P:polysaccharide catabolic process"/>
    <property type="evidence" value="ECO:0007669"/>
    <property type="project" value="TreeGrafter"/>
</dbReference>
<comment type="caution">
    <text evidence="4">The sequence shown here is derived from an EMBL/GenBank/DDBJ whole genome shotgun (WGS) entry which is preliminary data.</text>
</comment>
<dbReference type="PANTHER" id="PTHR36845:SF1">
    <property type="entry name" value="HYDROLASE, PUTATIVE (AFU_ORTHOLOGUE AFUA_7G05090)-RELATED"/>
    <property type="match status" value="1"/>
</dbReference>
<keyword evidence="3" id="KW-0732">Signal</keyword>
<evidence type="ECO:0000313" key="5">
    <source>
        <dbReference type="Proteomes" id="UP000717328"/>
    </source>
</evidence>
<dbReference type="OrthoDB" id="2317065at2759"/>
<dbReference type="Proteomes" id="UP000717328">
    <property type="component" value="Unassembled WGS sequence"/>
</dbReference>
<comment type="similarity">
    <text evidence="2">Belongs to the glycosyl hydrolase 88 family.</text>
</comment>